<organism evidence="2 3">
    <name type="scientific">Stakelama tenebrarum</name>
    <dbReference type="NCBI Taxonomy" id="2711215"/>
    <lineage>
        <taxon>Bacteria</taxon>
        <taxon>Pseudomonadati</taxon>
        <taxon>Pseudomonadota</taxon>
        <taxon>Alphaproteobacteria</taxon>
        <taxon>Sphingomonadales</taxon>
        <taxon>Sphingomonadaceae</taxon>
        <taxon>Stakelama</taxon>
    </lineage>
</organism>
<evidence type="ECO:0000313" key="2">
    <source>
        <dbReference type="EMBL" id="QIG79440.1"/>
    </source>
</evidence>
<proteinExistence type="predicted"/>
<dbReference type="EMBL" id="CP049109">
    <property type="protein sequence ID" value="QIG79440.1"/>
    <property type="molecule type" value="Genomic_DNA"/>
</dbReference>
<reference evidence="2 3" key="1">
    <citation type="submission" date="2020-02" db="EMBL/GenBank/DDBJ databases">
        <authorList>
            <person name="Zheng R.K."/>
            <person name="Sun C.M."/>
        </authorList>
    </citation>
    <scope>NUCLEOTIDE SEQUENCE [LARGE SCALE GENOMIC DNA]</scope>
    <source>
        <strain evidence="3">zrk23</strain>
    </source>
</reference>
<keyword evidence="1" id="KW-1133">Transmembrane helix</keyword>
<feature type="transmembrane region" description="Helical" evidence="1">
    <location>
        <begin position="63"/>
        <end position="83"/>
    </location>
</feature>
<keyword evidence="1" id="KW-0472">Membrane</keyword>
<accession>A0A6G6Y3G4</accession>
<evidence type="ECO:0000256" key="1">
    <source>
        <dbReference type="SAM" id="Phobius"/>
    </source>
</evidence>
<protein>
    <submittedName>
        <fullName evidence="2">Uncharacterized protein</fullName>
    </submittedName>
</protein>
<feature type="transmembrane region" description="Helical" evidence="1">
    <location>
        <begin position="6"/>
        <end position="25"/>
    </location>
</feature>
<evidence type="ECO:0000313" key="3">
    <source>
        <dbReference type="Proteomes" id="UP000501568"/>
    </source>
</evidence>
<keyword evidence="1" id="KW-0812">Transmembrane</keyword>
<dbReference type="KEGG" id="spzr:G5C33_06325"/>
<dbReference type="AlphaFoldDB" id="A0A6G6Y3G4"/>
<dbReference type="Proteomes" id="UP000501568">
    <property type="component" value="Chromosome"/>
</dbReference>
<dbReference type="RefSeq" id="WP_165326441.1">
    <property type="nucleotide sequence ID" value="NZ_CP049109.1"/>
</dbReference>
<sequence length="89" mass="9415">MEFAVTLLGVGSILIAVIQSLRLVLKSDSYRRRSLNLTLGVTAFFLPIAISLILLSAGVDEGGVNFLVAFSGIGGLVTLYFFGKAALHT</sequence>
<keyword evidence="3" id="KW-1185">Reference proteome</keyword>
<gene>
    <name evidence="2" type="ORF">G5C33_06325</name>
</gene>
<feature type="transmembrane region" description="Helical" evidence="1">
    <location>
        <begin position="37"/>
        <end position="57"/>
    </location>
</feature>
<name>A0A6G6Y3G4_9SPHN</name>